<organism evidence="1">
    <name type="scientific">Tanacetum cinerariifolium</name>
    <name type="common">Dalmatian daisy</name>
    <name type="synonym">Chrysanthemum cinerariifolium</name>
    <dbReference type="NCBI Taxonomy" id="118510"/>
    <lineage>
        <taxon>Eukaryota</taxon>
        <taxon>Viridiplantae</taxon>
        <taxon>Streptophyta</taxon>
        <taxon>Embryophyta</taxon>
        <taxon>Tracheophyta</taxon>
        <taxon>Spermatophyta</taxon>
        <taxon>Magnoliopsida</taxon>
        <taxon>eudicotyledons</taxon>
        <taxon>Gunneridae</taxon>
        <taxon>Pentapetalae</taxon>
        <taxon>asterids</taxon>
        <taxon>campanulids</taxon>
        <taxon>Asterales</taxon>
        <taxon>Asteraceae</taxon>
        <taxon>Asteroideae</taxon>
        <taxon>Anthemideae</taxon>
        <taxon>Anthemidinae</taxon>
        <taxon>Tanacetum</taxon>
    </lineage>
</organism>
<dbReference type="AlphaFoldDB" id="A0A699XI86"/>
<proteinExistence type="predicted"/>
<evidence type="ECO:0000313" key="1">
    <source>
        <dbReference type="EMBL" id="GFD57708.1"/>
    </source>
</evidence>
<name>A0A699XI86_TANCI</name>
<feature type="non-terminal residue" evidence="1">
    <location>
        <position position="1"/>
    </location>
</feature>
<protein>
    <submittedName>
        <fullName evidence="1">Uncharacterized protein</fullName>
    </submittedName>
</protein>
<sequence>LCGGGGGKDVVIVITEVVAVDVGSGEPDCDVVRSITEVVIGGTEEVS</sequence>
<comment type="caution">
    <text evidence="1">The sequence shown here is derived from an EMBL/GenBank/DDBJ whole genome shotgun (WGS) entry which is preliminary data.</text>
</comment>
<accession>A0A699XI86</accession>
<reference evidence="1" key="1">
    <citation type="journal article" date="2019" name="Sci. Rep.">
        <title>Draft genome of Tanacetum cinerariifolium, the natural source of mosquito coil.</title>
        <authorList>
            <person name="Yamashiro T."/>
            <person name="Shiraishi A."/>
            <person name="Satake H."/>
            <person name="Nakayama K."/>
        </authorList>
    </citation>
    <scope>NUCLEOTIDE SEQUENCE</scope>
</reference>
<dbReference type="EMBL" id="BKCJ011844157">
    <property type="protein sequence ID" value="GFD57708.1"/>
    <property type="molecule type" value="Genomic_DNA"/>
</dbReference>
<gene>
    <name evidence="1" type="ORF">Tci_929677</name>
</gene>